<protein>
    <submittedName>
        <fullName evidence="1">Uncharacterized protein</fullName>
    </submittedName>
</protein>
<sequence length="149" mass="17940">MIYPGINLTKEVNDLYIESCKTLMKEIEEDTHYWKDIHVHRVEELILLKCPYYPSNLKIQYNPHQNCYGIFQRARKNNSKMVWDHKRPQIDKEILRKNKSGGIIFPDFKQFYKAIVNKTYGIGIKTDTYINEQKRKQRNTHTDVYDQLI</sequence>
<reference evidence="1 2" key="1">
    <citation type="journal article" date="2020" name="Nature">
        <title>Six reference-quality genomes reveal evolution of bat adaptations.</title>
        <authorList>
            <person name="Jebb D."/>
            <person name="Huang Z."/>
            <person name="Pippel M."/>
            <person name="Hughes G.M."/>
            <person name="Lavrichenko K."/>
            <person name="Devanna P."/>
            <person name="Winkler S."/>
            <person name="Jermiin L.S."/>
            <person name="Skirmuntt E.C."/>
            <person name="Katzourakis A."/>
            <person name="Burkitt-Gray L."/>
            <person name="Ray D.A."/>
            <person name="Sullivan K.A.M."/>
            <person name="Roscito J.G."/>
            <person name="Kirilenko B.M."/>
            <person name="Davalos L.M."/>
            <person name="Corthals A.P."/>
            <person name="Power M.L."/>
            <person name="Jones G."/>
            <person name="Ransome R.D."/>
            <person name="Dechmann D.K.N."/>
            <person name="Locatelli A.G."/>
            <person name="Puechmaille S.J."/>
            <person name="Fedrigo O."/>
            <person name="Jarvis E.D."/>
            <person name="Hiller M."/>
            <person name="Vernes S.C."/>
            <person name="Myers E.W."/>
            <person name="Teeling E.C."/>
        </authorList>
    </citation>
    <scope>NUCLEOTIDE SEQUENCE [LARGE SCALE GENOMIC DNA]</scope>
    <source>
        <strain evidence="1">MMyoMyo1</strain>
        <tissue evidence="1">Flight muscle</tissue>
    </source>
</reference>
<accession>A0A7J7WW87</accession>
<gene>
    <name evidence="1" type="ORF">mMyoMyo1_011912</name>
</gene>
<dbReference type="EMBL" id="JABWUV010000007">
    <property type="protein sequence ID" value="KAF6341496.1"/>
    <property type="molecule type" value="Genomic_DNA"/>
</dbReference>
<dbReference type="Proteomes" id="UP000527355">
    <property type="component" value="Unassembled WGS sequence"/>
</dbReference>
<comment type="caution">
    <text evidence="1">The sequence shown here is derived from an EMBL/GenBank/DDBJ whole genome shotgun (WGS) entry which is preliminary data.</text>
</comment>
<dbReference type="AlphaFoldDB" id="A0A7J7WW87"/>
<organism evidence="1 2">
    <name type="scientific">Myotis myotis</name>
    <name type="common">Greater mouse-eared bat</name>
    <name type="synonym">Vespertilio myotis</name>
    <dbReference type="NCBI Taxonomy" id="51298"/>
    <lineage>
        <taxon>Eukaryota</taxon>
        <taxon>Metazoa</taxon>
        <taxon>Chordata</taxon>
        <taxon>Craniata</taxon>
        <taxon>Vertebrata</taxon>
        <taxon>Euteleostomi</taxon>
        <taxon>Mammalia</taxon>
        <taxon>Eutheria</taxon>
        <taxon>Laurasiatheria</taxon>
        <taxon>Chiroptera</taxon>
        <taxon>Yangochiroptera</taxon>
        <taxon>Vespertilionidae</taxon>
        <taxon>Myotis</taxon>
    </lineage>
</organism>
<keyword evidence="2" id="KW-1185">Reference proteome</keyword>
<evidence type="ECO:0000313" key="1">
    <source>
        <dbReference type="EMBL" id="KAF6341496.1"/>
    </source>
</evidence>
<name>A0A7J7WW87_MYOMY</name>
<evidence type="ECO:0000313" key="2">
    <source>
        <dbReference type="Proteomes" id="UP000527355"/>
    </source>
</evidence>
<proteinExistence type="predicted"/>